<comment type="caution">
    <text evidence="10">The sequence shown here is derived from an EMBL/GenBank/DDBJ whole genome shotgun (WGS) entry which is preliminary data.</text>
</comment>
<dbReference type="PANTHER" id="PTHR30450:SF1">
    <property type="entry name" value="D-METHIONINE TRANSPORT SYSTEM PERMEASE PROTEIN METI-RELATED"/>
    <property type="match status" value="1"/>
</dbReference>
<dbReference type="GO" id="GO:0048473">
    <property type="term" value="P:D-methionine transmembrane transport"/>
    <property type="evidence" value="ECO:0007669"/>
    <property type="project" value="TreeGrafter"/>
</dbReference>
<evidence type="ECO:0000256" key="3">
    <source>
        <dbReference type="ARBA" id="ARBA00022448"/>
    </source>
</evidence>
<feature type="transmembrane region" description="Helical" evidence="8">
    <location>
        <begin position="191"/>
        <end position="214"/>
    </location>
</feature>
<dbReference type="Gene3D" id="1.10.3720.10">
    <property type="entry name" value="MetI-like"/>
    <property type="match status" value="1"/>
</dbReference>
<reference evidence="10 11" key="1">
    <citation type="submission" date="2020-08" db="EMBL/GenBank/DDBJ databases">
        <title>Genome sequencing of Purple Non-Sulfur Bacteria from various extreme environments.</title>
        <authorList>
            <person name="Mayer M."/>
        </authorList>
    </citation>
    <scope>NUCLEOTIDE SEQUENCE [LARGE SCALE GENOMIC DNA]</scope>
    <source>
        <strain evidence="10 11">2761</strain>
    </source>
</reference>
<evidence type="ECO:0000256" key="1">
    <source>
        <dbReference type="ARBA" id="ARBA00004651"/>
    </source>
</evidence>
<dbReference type="CDD" id="cd06261">
    <property type="entry name" value="TM_PBP2"/>
    <property type="match status" value="1"/>
</dbReference>
<protein>
    <submittedName>
        <fullName evidence="10">D-methionine transport system permease protein</fullName>
    </submittedName>
</protein>
<evidence type="ECO:0000256" key="6">
    <source>
        <dbReference type="ARBA" id="ARBA00022989"/>
    </source>
</evidence>
<evidence type="ECO:0000313" key="10">
    <source>
        <dbReference type="EMBL" id="MBB4247543.1"/>
    </source>
</evidence>
<evidence type="ECO:0000256" key="2">
    <source>
        <dbReference type="ARBA" id="ARBA00007069"/>
    </source>
</evidence>
<keyword evidence="4" id="KW-1003">Cell membrane</keyword>
<evidence type="ECO:0000313" key="11">
    <source>
        <dbReference type="Proteomes" id="UP000587070"/>
    </source>
</evidence>
<dbReference type="InterPro" id="IPR051322">
    <property type="entry name" value="AA_ABC_Transporter_Permease"/>
</dbReference>
<organism evidence="10 11">
    <name type="scientific">Rhodocyclus tenuis</name>
    <name type="common">Rhodospirillum tenue</name>
    <dbReference type="NCBI Taxonomy" id="1066"/>
    <lineage>
        <taxon>Bacteria</taxon>
        <taxon>Pseudomonadati</taxon>
        <taxon>Pseudomonadota</taxon>
        <taxon>Betaproteobacteria</taxon>
        <taxon>Rhodocyclales</taxon>
        <taxon>Rhodocyclaceae</taxon>
        <taxon>Rhodocyclus</taxon>
    </lineage>
</organism>
<dbReference type="Proteomes" id="UP000587070">
    <property type="component" value="Unassembled WGS sequence"/>
</dbReference>
<dbReference type="RefSeq" id="WP_221227722.1">
    <property type="nucleotide sequence ID" value="NZ_JACIGE010000006.1"/>
</dbReference>
<dbReference type="InterPro" id="IPR000515">
    <property type="entry name" value="MetI-like"/>
</dbReference>
<feature type="domain" description="ABC transmembrane type-1" evidence="9">
    <location>
        <begin position="16"/>
        <end position="210"/>
    </location>
</feature>
<dbReference type="EMBL" id="JACIGE010000006">
    <property type="protein sequence ID" value="MBB4247543.1"/>
    <property type="molecule type" value="Genomic_DNA"/>
</dbReference>
<evidence type="ECO:0000256" key="4">
    <source>
        <dbReference type="ARBA" id="ARBA00022475"/>
    </source>
</evidence>
<keyword evidence="6 8" id="KW-1133">Transmembrane helix</keyword>
<dbReference type="PANTHER" id="PTHR30450">
    <property type="entry name" value="ABC TRANSPORTER PERMEASE"/>
    <property type="match status" value="1"/>
</dbReference>
<keyword evidence="11" id="KW-1185">Reference proteome</keyword>
<dbReference type="PROSITE" id="PS50928">
    <property type="entry name" value="ABC_TM1"/>
    <property type="match status" value="1"/>
</dbReference>
<evidence type="ECO:0000256" key="7">
    <source>
        <dbReference type="ARBA" id="ARBA00023136"/>
    </source>
</evidence>
<dbReference type="Pfam" id="PF00528">
    <property type="entry name" value="BPD_transp_1"/>
    <property type="match status" value="1"/>
</dbReference>
<dbReference type="FunFam" id="1.10.3720.10:FF:000002">
    <property type="entry name" value="D-methionine ABC transporter permease MetI"/>
    <property type="match status" value="1"/>
</dbReference>
<name>A0A840G591_RHOTE</name>
<sequence length="221" mass="23318">MLELLLPLLDDLKPAFGETFLMVGISSFFAIAGGLPLGFLLYITERRLFWENQAAHAIGNVLVNVIRSLPFVILLVLLLPFTQWVLGTTIGPAAAAVPLSVAAIAFYARLVEGALCEVDPGIVEAAQAFGASPLRIVGSVLLREALPGLLRGLTVTLISLIGYSAMAGIVGGGGVGDLAIRFGYYRYQTDVMIVTVIALVILVQAVQALGDLAARRADKKG</sequence>
<comment type="similarity">
    <text evidence="2">Belongs to the binding-protein-dependent transport system permease family. CysTW subfamily.</text>
</comment>
<keyword evidence="3 8" id="KW-0813">Transport</keyword>
<dbReference type="GO" id="GO:0005886">
    <property type="term" value="C:plasma membrane"/>
    <property type="evidence" value="ECO:0007669"/>
    <property type="project" value="UniProtKB-SubCell"/>
</dbReference>
<keyword evidence="5 8" id="KW-0812">Transmembrane</keyword>
<evidence type="ECO:0000256" key="8">
    <source>
        <dbReference type="RuleBase" id="RU363032"/>
    </source>
</evidence>
<evidence type="ECO:0000259" key="9">
    <source>
        <dbReference type="PROSITE" id="PS50928"/>
    </source>
</evidence>
<comment type="subcellular location">
    <subcellularLocation>
        <location evidence="1 8">Cell membrane</location>
        <topology evidence="1 8">Multi-pass membrane protein</topology>
    </subcellularLocation>
</comment>
<feature type="transmembrane region" description="Helical" evidence="8">
    <location>
        <begin position="20"/>
        <end position="43"/>
    </location>
</feature>
<feature type="transmembrane region" description="Helical" evidence="8">
    <location>
        <begin position="84"/>
        <end position="108"/>
    </location>
</feature>
<keyword evidence="7 8" id="KW-0472">Membrane</keyword>
<dbReference type="SUPFAM" id="SSF161098">
    <property type="entry name" value="MetI-like"/>
    <property type="match status" value="1"/>
</dbReference>
<feature type="transmembrane region" description="Helical" evidence="8">
    <location>
        <begin position="55"/>
        <end position="78"/>
    </location>
</feature>
<dbReference type="InterPro" id="IPR035906">
    <property type="entry name" value="MetI-like_sf"/>
</dbReference>
<accession>A0A840G591</accession>
<dbReference type="AlphaFoldDB" id="A0A840G591"/>
<feature type="transmembrane region" description="Helical" evidence="8">
    <location>
        <begin position="149"/>
        <end position="171"/>
    </location>
</feature>
<evidence type="ECO:0000256" key="5">
    <source>
        <dbReference type="ARBA" id="ARBA00022692"/>
    </source>
</evidence>
<proteinExistence type="inferred from homology"/>
<gene>
    <name evidence="10" type="ORF">GGD90_001917</name>
</gene>